<keyword evidence="2" id="KW-0808">Transferase</keyword>
<dbReference type="PANTHER" id="PTHR34136:SF1">
    <property type="entry name" value="UDP-N-ACETYL-D-MANNOSAMINURONIC ACID TRANSFERASE"/>
    <property type="match status" value="1"/>
</dbReference>
<dbReference type="CDD" id="cd06533">
    <property type="entry name" value="Glyco_transf_WecG_TagA"/>
    <property type="match status" value="1"/>
</dbReference>
<dbReference type="PANTHER" id="PTHR34136">
    <property type="match status" value="1"/>
</dbReference>
<protein>
    <submittedName>
        <fullName evidence="3">WecB/TagA/CpsF family glycosyltransferase</fullName>
    </submittedName>
</protein>
<dbReference type="Pfam" id="PF03808">
    <property type="entry name" value="Glyco_tran_WecG"/>
    <property type="match status" value="1"/>
</dbReference>
<keyword evidence="1" id="KW-0328">Glycosyltransferase</keyword>
<dbReference type="InterPro" id="IPR004629">
    <property type="entry name" value="WecG_TagA_CpsF"/>
</dbReference>
<evidence type="ECO:0000256" key="1">
    <source>
        <dbReference type="ARBA" id="ARBA00022676"/>
    </source>
</evidence>
<comment type="caution">
    <text evidence="3">The sequence shown here is derived from an EMBL/GenBank/DDBJ whole genome shotgun (WGS) entry which is preliminary data.</text>
</comment>
<keyword evidence="4" id="KW-1185">Reference proteome</keyword>
<sequence length="263" mass="28247">MRRSTDSFGPMHPSTDLVTHADRDRLLSDVEAHLREGRGFTLATLNLDHLVKLRRDPAFHDAYRAHSHVVADGNPVVWLSRLAGRRVELVPGSELIQPLAALAAQTGSRVALLGSTEPVLTRAANALAKAHPGLQVVLCHAPPFGFDPTGASAEDAIAALRAANVDLCFLALGAPKQEIFATHAAPALPGCGFVSIGAGLDFIAGGQRRAPKWVQAVAMEWFWRMAGNPRRLARRYAACFAILPSLGLQAIRSRSRQPVQKDG</sequence>
<organism evidence="3 4">
    <name type="scientific">Paracoccus albicereus</name>
    <dbReference type="NCBI Taxonomy" id="2922394"/>
    <lineage>
        <taxon>Bacteria</taxon>
        <taxon>Pseudomonadati</taxon>
        <taxon>Pseudomonadota</taxon>
        <taxon>Alphaproteobacteria</taxon>
        <taxon>Rhodobacterales</taxon>
        <taxon>Paracoccaceae</taxon>
        <taxon>Paracoccus</taxon>
    </lineage>
</organism>
<dbReference type="EMBL" id="JAKZEU010000002">
    <property type="protein sequence ID" value="MCQ0969705.1"/>
    <property type="molecule type" value="Genomic_DNA"/>
</dbReference>
<name>A0ABT1MN48_9RHOB</name>
<dbReference type="SUPFAM" id="SSF56300">
    <property type="entry name" value="Metallo-dependent phosphatases"/>
    <property type="match status" value="1"/>
</dbReference>
<evidence type="ECO:0000313" key="3">
    <source>
        <dbReference type="EMBL" id="MCQ0969705.1"/>
    </source>
</evidence>
<dbReference type="Proteomes" id="UP001203945">
    <property type="component" value="Unassembled WGS sequence"/>
</dbReference>
<accession>A0ABT1MN48</accession>
<reference evidence="3 4" key="1">
    <citation type="submission" date="2022-03" db="EMBL/GenBank/DDBJ databases">
        <authorList>
            <person name="He Y."/>
        </authorList>
    </citation>
    <scope>NUCLEOTIDE SEQUENCE [LARGE SCALE GENOMIC DNA]</scope>
    <source>
        <strain evidence="3 4">TK19116</strain>
    </source>
</reference>
<gene>
    <name evidence="3" type="ORF">MLD63_04595</name>
</gene>
<dbReference type="NCBIfam" id="TIGR00696">
    <property type="entry name" value="wecG_tagA_cpsF"/>
    <property type="match status" value="1"/>
</dbReference>
<evidence type="ECO:0000313" key="4">
    <source>
        <dbReference type="Proteomes" id="UP001203945"/>
    </source>
</evidence>
<evidence type="ECO:0000256" key="2">
    <source>
        <dbReference type="ARBA" id="ARBA00022679"/>
    </source>
</evidence>
<proteinExistence type="predicted"/>
<dbReference type="InterPro" id="IPR029052">
    <property type="entry name" value="Metallo-depent_PP-like"/>
</dbReference>